<dbReference type="Pfam" id="PF05618">
    <property type="entry name" value="Zn_protease"/>
    <property type="match status" value="1"/>
</dbReference>
<dbReference type="Proteomes" id="UP000886047">
    <property type="component" value="Unassembled WGS sequence"/>
</dbReference>
<gene>
    <name evidence="2" type="ORF">ENN90_14635</name>
</gene>
<protein>
    <submittedName>
        <fullName evidence="2">Peptidase</fullName>
    </submittedName>
</protein>
<dbReference type="AlphaFoldDB" id="A0A831LYL3"/>
<dbReference type="PANTHER" id="PTHR38037">
    <property type="entry name" value="ZN_PROTEASE DOMAIN-CONTAINING PROTEIN"/>
    <property type="match status" value="1"/>
</dbReference>
<dbReference type="InterPro" id="IPR008503">
    <property type="entry name" value="Asp_endopeptidase"/>
</dbReference>
<feature type="domain" description="Retropepsin-like aspartic endopeptidase" evidence="1">
    <location>
        <begin position="2"/>
        <end position="63"/>
    </location>
</feature>
<reference evidence="2" key="1">
    <citation type="journal article" date="2020" name="mSystems">
        <title>Genome- and Community-Level Interaction Insights into Carbon Utilization and Element Cycling Functions of Hydrothermarchaeota in Hydrothermal Sediment.</title>
        <authorList>
            <person name="Zhou Z."/>
            <person name="Liu Y."/>
            <person name="Xu W."/>
            <person name="Pan J."/>
            <person name="Luo Z.H."/>
            <person name="Li M."/>
        </authorList>
    </citation>
    <scope>NUCLEOTIDE SEQUENCE [LARGE SCALE GENOMIC DNA]</scope>
    <source>
        <strain evidence="2">SpSt-1217</strain>
    </source>
</reference>
<dbReference type="SUPFAM" id="SSF50630">
    <property type="entry name" value="Acid proteases"/>
    <property type="match status" value="1"/>
</dbReference>
<name>A0A831LYL3_9BACT</name>
<comment type="caution">
    <text evidence="2">The sequence shown here is derived from an EMBL/GenBank/DDBJ whole genome shotgun (WGS) entry which is preliminary data.</text>
</comment>
<dbReference type="InterPro" id="IPR021109">
    <property type="entry name" value="Peptidase_aspartic_dom_sf"/>
</dbReference>
<evidence type="ECO:0000313" key="2">
    <source>
        <dbReference type="EMBL" id="HDR52831.1"/>
    </source>
</evidence>
<organism evidence="2">
    <name type="scientific">Mariniphaga anaerophila</name>
    <dbReference type="NCBI Taxonomy" id="1484053"/>
    <lineage>
        <taxon>Bacteria</taxon>
        <taxon>Pseudomonadati</taxon>
        <taxon>Bacteroidota</taxon>
        <taxon>Bacteroidia</taxon>
        <taxon>Marinilabiliales</taxon>
        <taxon>Prolixibacteraceae</taxon>
        <taxon>Mariniphaga</taxon>
    </lineage>
</organism>
<accession>A0A831LYL3</accession>
<sequence>IRRVKSSNGQVEERISIKTEIALFEKNYPIELTLTERTDMRHPVLLGRKFISKKFFIDTSRKNLSFAGRFITAKTNQESKLK</sequence>
<proteinExistence type="predicted"/>
<dbReference type="PANTHER" id="PTHR38037:SF2">
    <property type="entry name" value="ATP-DEPENDENT ZINC PROTEASE DOMAIN-CONTAINING PROTEIN-RELATED"/>
    <property type="match status" value="1"/>
</dbReference>
<evidence type="ECO:0000259" key="1">
    <source>
        <dbReference type="Pfam" id="PF05618"/>
    </source>
</evidence>
<feature type="non-terminal residue" evidence="2">
    <location>
        <position position="1"/>
    </location>
</feature>
<dbReference type="Gene3D" id="2.40.70.10">
    <property type="entry name" value="Acid Proteases"/>
    <property type="match status" value="1"/>
</dbReference>
<dbReference type="EMBL" id="DSDK01000819">
    <property type="protein sequence ID" value="HDR52831.1"/>
    <property type="molecule type" value="Genomic_DNA"/>
</dbReference>